<proteinExistence type="predicted"/>
<evidence type="ECO:0000313" key="2">
    <source>
        <dbReference type="Proteomes" id="UP000018198"/>
    </source>
</evidence>
<dbReference type="AlphaFoldDB" id="T2JB27"/>
<name>T2JB27_CROWT</name>
<dbReference type="EMBL" id="CAQM01000499">
    <property type="protein sequence ID" value="CCQ62415.1"/>
    <property type="molecule type" value="Genomic_DNA"/>
</dbReference>
<protein>
    <submittedName>
        <fullName evidence="1">Uncharacterized protein</fullName>
    </submittedName>
</protein>
<dbReference type="Proteomes" id="UP000018198">
    <property type="component" value="Unassembled WGS sequence"/>
</dbReference>
<reference evidence="1 2" key="1">
    <citation type="submission" date="2013-01" db="EMBL/GenBank/DDBJ databases">
        <authorList>
            <person name="Bench S."/>
        </authorList>
    </citation>
    <scope>NUCLEOTIDE SEQUENCE [LARGE SCALE GENOMIC DNA]</scope>
    <source>
        <strain evidence="1 2">WH 0401</strain>
    </source>
</reference>
<dbReference type="RefSeq" id="WP_021835894.1">
    <property type="nucleotide sequence ID" value="NZ_CAQM01000499.1"/>
</dbReference>
<comment type="caution">
    <text evidence="1">The sequence shown here is derived from an EMBL/GenBank/DDBJ whole genome shotgun (WGS) entry which is preliminary data.</text>
</comment>
<feature type="non-terminal residue" evidence="1">
    <location>
        <position position="64"/>
    </location>
</feature>
<organism evidence="1 2">
    <name type="scientific">Crocosphaera watsonii WH 0401</name>
    <dbReference type="NCBI Taxonomy" id="555881"/>
    <lineage>
        <taxon>Bacteria</taxon>
        <taxon>Bacillati</taxon>
        <taxon>Cyanobacteriota</taxon>
        <taxon>Cyanophyceae</taxon>
        <taxon>Oscillatoriophycideae</taxon>
        <taxon>Chroococcales</taxon>
        <taxon>Aphanothecaceae</taxon>
        <taxon>Crocosphaera</taxon>
    </lineage>
</organism>
<sequence>MITIYYDSEFCNRTKQDVLSYTRVSLTDGHYDILTDFMSDDFKNPILRLYATSITLSLDKKFSA</sequence>
<gene>
    <name evidence="1" type="ORF">CWATWH0401_777</name>
</gene>
<evidence type="ECO:0000313" key="1">
    <source>
        <dbReference type="EMBL" id="CCQ62415.1"/>
    </source>
</evidence>
<accession>T2JB27</accession>
<reference evidence="1 2" key="2">
    <citation type="submission" date="2013-09" db="EMBL/GenBank/DDBJ databases">
        <title>Whole genome comparison of six Crocosphaera watsonii strains with differing phenotypes.</title>
        <authorList>
            <person name="Bench S.R."/>
            <person name="Heller P."/>
            <person name="Frank I."/>
            <person name="Arciniega M."/>
            <person name="Shilova I.N."/>
            <person name="Zehr J.P."/>
        </authorList>
    </citation>
    <scope>NUCLEOTIDE SEQUENCE [LARGE SCALE GENOMIC DNA]</scope>
    <source>
        <strain evidence="1 2">WH 0401</strain>
    </source>
</reference>